<dbReference type="SUPFAM" id="SSF47240">
    <property type="entry name" value="Ferritin-like"/>
    <property type="match status" value="1"/>
</dbReference>
<dbReference type="GO" id="GO:0010124">
    <property type="term" value="P:phenylacetate catabolic process"/>
    <property type="evidence" value="ECO:0007669"/>
    <property type="project" value="InterPro"/>
</dbReference>
<dbReference type="HOGENOM" id="CLU_070585_0_0_6"/>
<sequence>MNNIDPKLQYVLQLADTSFVLSHRLAELCGIAPELEIDLALTNISLDLLGEARNLYQYAGEFDTENRKEDDFAYFRDQSAYYNLLLSEQPNEGFDITITRQYLFDVFHYHFLTELQNSSDPQLVVIAKKSIKEASYHKRFSQNWMIRLGDGTAQSNQKMQMALNEMWRFSHEMFTPTDNEKNLISQGFAVDVQALQPTWQQEIESTLAKANLVLPKTTNTRQGGKEGLHSEHLGFLLAEMQHIQRSYPNCEW</sequence>
<gene>
    <name evidence="1" type="ordered locus">Ping_0652</name>
</gene>
<name>A1SSP0_PSYIN</name>
<dbReference type="PANTHER" id="PTHR30458">
    <property type="entry name" value="PHENYLACETIC ACID DEGRADATION PROTEIN PAA"/>
    <property type="match status" value="1"/>
</dbReference>
<dbReference type="NCBIfam" id="TIGR02158">
    <property type="entry name" value="PA_CoA_Oxy3"/>
    <property type="match status" value="1"/>
</dbReference>
<evidence type="ECO:0000313" key="1">
    <source>
        <dbReference type="EMBL" id="ABM02505.1"/>
    </source>
</evidence>
<dbReference type="OrthoDB" id="9789947at2"/>
<dbReference type="InterPro" id="IPR052703">
    <property type="entry name" value="Aromatic_CoA_ox/epox"/>
</dbReference>
<dbReference type="Pfam" id="PF05138">
    <property type="entry name" value="PaaA_PaaC"/>
    <property type="match status" value="1"/>
</dbReference>
<dbReference type="PANTHER" id="PTHR30458:SF0">
    <property type="entry name" value="1,2-PHENYLACETYL-COA EPOXIDASE, SUBUNIT C"/>
    <property type="match status" value="1"/>
</dbReference>
<dbReference type="InterPro" id="IPR011882">
    <property type="entry name" value="PaaC"/>
</dbReference>
<dbReference type="InterPro" id="IPR009078">
    <property type="entry name" value="Ferritin-like_SF"/>
</dbReference>
<accession>A1SSP0</accession>
<dbReference type="Gene3D" id="1.20.1260.10">
    <property type="match status" value="1"/>
</dbReference>
<dbReference type="GO" id="GO:0005829">
    <property type="term" value="C:cytosol"/>
    <property type="evidence" value="ECO:0007669"/>
    <property type="project" value="TreeGrafter"/>
</dbReference>
<proteinExistence type="predicted"/>
<dbReference type="AlphaFoldDB" id="A1SSP0"/>
<dbReference type="EMBL" id="CP000510">
    <property type="protein sequence ID" value="ABM02505.1"/>
    <property type="molecule type" value="Genomic_DNA"/>
</dbReference>
<dbReference type="PIRSF" id="PIRSF037834">
    <property type="entry name" value="PA_CoA_Oase3"/>
    <property type="match status" value="1"/>
</dbReference>
<dbReference type="InterPro" id="IPR012347">
    <property type="entry name" value="Ferritin-like"/>
</dbReference>
<reference evidence="1 2" key="1">
    <citation type="submission" date="2007-01" db="EMBL/GenBank/DDBJ databases">
        <title>Complete sequence of Psychromonas ingrahamii 37.</title>
        <authorList>
            <consortium name="US DOE Joint Genome Institute"/>
            <person name="Copeland A."/>
            <person name="Lucas S."/>
            <person name="Lapidus A."/>
            <person name="Barry K."/>
            <person name="Detter J.C."/>
            <person name="Glavina del Rio T."/>
            <person name="Hammon N."/>
            <person name="Israni S."/>
            <person name="Dalin E."/>
            <person name="Tice H."/>
            <person name="Pitluck S."/>
            <person name="Thompson L.S."/>
            <person name="Brettin T."/>
            <person name="Bruce D."/>
            <person name="Han C."/>
            <person name="Tapia R."/>
            <person name="Schmutz J."/>
            <person name="Larimer F."/>
            <person name="Land M."/>
            <person name="Hauser L."/>
            <person name="Kyrpides N."/>
            <person name="Ivanova N."/>
            <person name="Staley J."/>
            <person name="Richardson P."/>
        </authorList>
    </citation>
    <scope>NUCLEOTIDE SEQUENCE [LARGE SCALE GENOMIC DNA]</scope>
    <source>
        <strain evidence="1 2">37</strain>
    </source>
</reference>
<dbReference type="Proteomes" id="UP000000639">
    <property type="component" value="Chromosome"/>
</dbReference>
<dbReference type="KEGG" id="pin:Ping_0652"/>
<keyword evidence="2" id="KW-1185">Reference proteome</keyword>
<dbReference type="InterPro" id="IPR007814">
    <property type="entry name" value="PaaA_PaaC"/>
</dbReference>
<evidence type="ECO:0000313" key="2">
    <source>
        <dbReference type="Proteomes" id="UP000000639"/>
    </source>
</evidence>
<dbReference type="RefSeq" id="WP_011769064.1">
    <property type="nucleotide sequence ID" value="NC_008709.1"/>
</dbReference>
<dbReference type="STRING" id="357804.Ping_0652"/>
<protein>
    <submittedName>
        <fullName evidence="1">Phenylacetate-CoA oxygenase, PaaI subunit</fullName>
    </submittedName>
</protein>
<organism evidence="1 2">
    <name type="scientific">Psychromonas ingrahamii (strain DSM 17664 / CCUG 51855 / 37)</name>
    <dbReference type="NCBI Taxonomy" id="357804"/>
    <lineage>
        <taxon>Bacteria</taxon>
        <taxon>Pseudomonadati</taxon>
        <taxon>Pseudomonadota</taxon>
        <taxon>Gammaproteobacteria</taxon>
        <taxon>Alteromonadales</taxon>
        <taxon>Psychromonadaceae</taxon>
        <taxon>Psychromonas</taxon>
    </lineage>
</organism>
<dbReference type="eggNOG" id="COG3396">
    <property type="taxonomic scope" value="Bacteria"/>
</dbReference>